<evidence type="ECO:0000313" key="1">
    <source>
        <dbReference type="EMBL" id="MDA0163781.1"/>
    </source>
</evidence>
<keyword evidence="2" id="KW-1185">Reference proteome</keyword>
<organism evidence="1 2">
    <name type="scientific">Solirubrobacter ginsenosidimutans</name>
    <dbReference type="NCBI Taxonomy" id="490573"/>
    <lineage>
        <taxon>Bacteria</taxon>
        <taxon>Bacillati</taxon>
        <taxon>Actinomycetota</taxon>
        <taxon>Thermoleophilia</taxon>
        <taxon>Solirubrobacterales</taxon>
        <taxon>Solirubrobacteraceae</taxon>
        <taxon>Solirubrobacter</taxon>
    </lineage>
</organism>
<evidence type="ECO:0000313" key="2">
    <source>
        <dbReference type="Proteomes" id="UP001149140"/>
    </source>
</evidence>
<reference evidence="1" key="1">
    <citation type="submission" date="2022-10" db="EMBL/GenBank/DDBJ databases">
        <title>The WGS of Solirubrobacter ginsenosidimutans DSM 21036.</title>
        <authorList>
            <person name="Jiang Z."/>
        </authorList>
    </citation>
    <scope>NUCLEOTIDE SEQUENCE</scope>
    <source>
        <strain evidence="1">DSM 21036</strain>
    </source>
</reference>
<protein>
    <submittedName>
        <fullName evidence="1">Uncharacterized protein</fullName>
    </submittedName>
</protein>
<sequence length="60" mass="6681">MTPAAASLSSAGLPVRRLTLVPTAGRSDAAVRRYRIARLRLEDREVARAERFAHLKRAHD</sequence>
<dbReference type="Proteomes" id="UP001149140">
    <property type="component" value="Unassembled WGS sequence"/>
</dbReference>
<gene>
    <name evidence="1" type="ORF">OM076_26155</name>
</gene>
<dbReference type="RefSeq" id="WP_270043029.1">
    <property type="nucleotide sequence ID" value="NZ_JAPDOD010000027.1"/>
</dbReference>
<proteinExistence type="predicted"/>
<dbReference type="AlphaFoldDB" id="A0A9X3MY56"/>
<accession>A0A9X3MY56</accession>
<name>A0A9X3MY56_9ACTN</name>
<comment type="caution">
    <text evidence="1">The sequence shown here is derived from an EMBL/GenBank/DDBJ whole genome shotgun (WGS) entry which is preliminary data.</text>
</comment>
<dbReference type="EMBL" id="JAPDOD010000027">
    <property type="protein sequence ID" value="MDA0163781.1"/>
    <property type="molecule type" value="Genomic_DNA"/>
</dbReference>